<organism evidence="2 3">
    <name type="scientific">Phytophthora megakarya</name>
    <dbReference type="NCBI Taxonomy" id="4795"/>
    <lineage>
        <taxon>Eukaryota</taxon>
        <taxon>Sar</taxon>
        <taxon>Stramenopiles</taxon>
        <taxon>Oomycota</taxon>
        <taxon>Peronosporomycetes</taxon>
        <taxon>Peronosporales</taxon>
        <taxon>Peronosporaceae</taxon>
        <taxon>Phytophthora</taxon>
    </lineage>
</organism>
<feature type="region of interest" description="Disordered" evidence="1">
    <location>
        <begin position="63"/>
        <end position="115"/>
    </location>
</feature>
<evidence type="ECO:0000256" key="1">
    <source>
        <dbReference type="SAM" id="MobiDB-lite"/>
    </source>
</evidence>
<proteinExistence type="predicted"/>
<dbReference type="EMBL" id="NBNE01009125">
    <property type="protein sequence ID" value="OWY98742.1"/>
    <property type="molecule type" value="Genomic_DNA"/>
</dbReference>
<gene>
    <name evidence="2" type="ORF">PHMEG_00030422</name>
</gene>
<dbReference type="OrthoDB" id="60429at2759"/>
<evidence type="ECO:0000313" key="3">
    <source>
        <dbReference type="Proteomes" id="UP000198211"/>
    </source>
</evidence>
<feature type="compositionally biased region" description="Basic and acidic residues" evidence="1">
    <location>
        <begin position="104"/>
        <end position="115"/>
    </location>
</feature>
<sequence length="130" mass="14860">MDEEDVAYVQATPSSCTTVAQDEGEMPLLFLDHLPPNFQQNSQLAAIATFMADSDDDEIIYDRSEAPEGVHNGKRRRKRRQQATRAKRMQLPYTKSSTRANKPRNRENRDDTGVADTKELQLFLTMFHVS</sequence>
<evidence type="ECO:0000313" key="2">
    <source>
        <dbReference type="EMBL" id="OWY98742.1"/>
    </source>
</evidence>
<comment type="caution">
    <text evidence="2">The sequence shown here is derived from an EMBL/GenBank/DDBJ whole genome shotgun (WGS) entry which is preliminary data.</text>
</comment>
<accession>A0A225V0D9</accession>
<protein>
    <submittedName>
        <fullName evidence="2">Uncharacterized protein</fullName>
    </submittedName>
</protein>
<name>A0A225V0D9_9STRA</name>
<feature type="compositionally biased region" description="Basic residues" evidence="1">
    <location>
        <begin position="72"/>
        <end position="88"/>
    </location>
</feature>
<reference evidence="3" key="1">
    <citation type="submission" date="2017-03" db="EMBL/GenBank/DDBJ databases">
        <title>Phytopthora megakarya and P. palmivora, two closely related causual agents of cacao black pod achieved similar genome size and gene model numbers by different mechanisms.</title>
        <authorList>
            <person name="Ali S."/>
            <person name="Shao J."/>
            <person name="Larry D.J."/>
            <person name="Kronmiller B."/>
            <person name="Shen D."/>
            <person name="Strem M.D."/>
            <person name="Melnick R.L."/>
            <person name="Guiltinan M.J."/>
            <person name="Tyler B.M."/>
            <person name="Meinhardt L.W."/>
            <person name="Bailey B.A."/>
        </authorList>
    </citation>
    <scope>NUCLEOTIDE SEQUENCE [LARGE SCALE GENOMIC DNA]</scope>
    <source>
        <strain evidence="3">zdho120</strain>
    </source>
</reference>
<keyword evidence="3" id="KW-1185">Reference proteome</keyword>
<dbReference type="STRING" id="4795.A0A225V0D9"/>
<dbReference type="AlphaFoldDB" id="A0A225V0D9"/>
<dbReference type="Proteomes" id="UP000198211">
    <property type="component" value="Unassembled WGS sequence"/>
</dbReference>